<organism evidence="1 2">
    <name type="scientific">Brevundimonas variabilis</name>
    <dbReference type="NCBI Taxonomy" id="74312"/>
    <lineage>
        <taxon>Bacteria</taxon>
        <taxon>Pseudomonadati</taxon>
        <taxon>Pseudomonadota</taxon>
        <taxon>Alphaproteobacteria</taxon>
        <taxon>Caulobacterales</taxon>
        <taxon>Caulobacteraceae</taxon>
        <taxon>Brevundimonas</taxon>
    </lineage>
</organism>
<proteinExistence type="predicted"/>
<dbReference type="EMBL" id="JACHOR010000006">
    <property type="protein sequence ID" value="MBB5747578.1"/>
    <property type="molecule type" value="Genomic_DNA"/>
</dbReference>
<gene>
    <name evidence="1" type="ORF">GGR13_003206</name>
</gene>
<keyword evidence="2" id="KW-1185">Reference proteome</keyword>
<protein>
    <submittedName>
        <fullName evidence="1">Uncharacterized protein</fullName>
    </submittedName>
</protein>
<evidence type="ECO:0000313" key="1">
    <source>
        <dbReference type="EMBL" id="MBB5747578.1"/>
    </source>
</evidence>
<comment type="caution">
    <text evidence="1">The sequence shown here is derived from an EMBL/GenBank/DDBJ whole genome shotgun (WGS) entry which is preliminary data.</text>
</comment>
<evidence type="ECO:0000313" key="2">
    <source>
        <dbReference type="Proteomes" id="UP000545037"/>
    </source>
</evidence>
<sequence length="104" mass="11760">MALPWRFQVPSPSVHLQQTFATTPERTERSFLSMGVLTIINIGVDYRLSEGHGLIPAQKLKAERAQGVRLDEAMGNETWMAQSQTRQLILRSRATHPLDIDFKA</sequence>
<name>A0A7W9CKW6_9CAUL</name>
<accession>A0A7W9CKW6</accession>
<reference evidence="1 2" key="1">
    <citation type="submission" date="2020-08" db="EMBL/GenBank/DDBJ databases">
        <title>Genomic Encyclopedia of Type Strains, Phase IV (KMG-IV): sequencing the most valuable type-strain genomes for metagenomic binning, comparative biology and taxonomic classification.</title>
        <authorList>
            <person name="Goeker M."/>
        </authorList>
    </citation>
    <scope>NUCLEOTIDE SEQUENCE [LARGE SCALE GENOMIC DNA]</scope>
    <source>
        <strain evidence="1 2">DSM 4737</strain>
    </source>
</reference>
<dbReference type="Proteomes" id="UP000545037">
    <property type="component" value="Unassembled WGS sequence"/>
</dbReference>
<dbReference type="AlphaFoldDB" id="A0A7W9CKW6"/>